<keyword evidence="11 13" id="KW-0670">Pyruvate</keyword>
<comment type="function">
    <text evidence="12">Catalyzes the formation of phosphatidylethanolamine (PtdEtn) from phosphatidylserine (PtdSer). Plays a central role in phospholipid metabolism and in the interorganelle trafficking of phosphatidylserine. May be involved in lipid droplet biogenesis at the endoplasmic reticulum membrane.</text>
</comment>
<evidence type="ECO:0000256" key="2">
    <source>
        <dbReference type="ARBA" id="ARBA00022516"/>
    </source>
</evidence>
<name>A0A0B6ZFD2_9EUPU</name>
<dbReference type="EC" id="4.1.1.65" evidence="13"/>
<feature type="active site" description="Charge relay system; for autoendoproteolytic cleavage activity" evidence="13">
    <location>
        <position position="392"/>
    </location>
</feature>
<comment type="subcellular location">
    <molecule>Phosphatidylserine decarboxylase beta chain</molecule>
    <subcellularLocation>
        <location evidence="13">Mitochondrion inner membrane</location>
        <topology evidence="13">Single-pass membrane protein</topology>
        <orientation evidence="13">Intermembrane side</orientation>
    </subcellularLocation>
</comment>
<evidence type="ECO:0000256" key="7">
    <source>
        <dbReference type="ARBA" id="ARBA00023136"/>
    </source>
</evidence>
<feature type="active site" description="Schiff-base intermediate with substrate; via pyruvic acid; for decarboxylase activity" evidence="13">
    <location>
        <position position="392"/>
    </location>
</feature>
<feature type="topological domain" description="Mitochondrial intermembrane" evidence="13">
    <location>
        <begin position="104"/>
        <end position="425"/>
    </location>
</feature>
<comment type="subunit">
    <text evidence="13">Heterodimer of a large membrane-associated beta subunit and a small pyruvoyl-containing alpha subunit.</text>
</comment>
<reference evidence="14" key="1">
    <citation type="submission" date="2014-12" db="EMBL/GenBank/DDBJ databases">
        <title>Insight into the proteome of Arion vulgaris.</title>
        <authorList>
            <person name="Aradska J."/>
            <person name="Bulat T."/>
            <person name="Smidak R."/>
            <person name="Sarate P."/>
            <person name="Gangsoo J."/>
            <person name="Sialana F."/>
            <person name="Bilban M."/>
            <person name="Lubec G."/>
        </authorList>
    </citation>
    <scope>NUCLEOTIDE SEQUENCE</scope>
    <source>
        <tissue evidence="14">Skin</tissue>
    </source>
</reference>
<keyword evidence="13" id="KW-0999">Mitochondrion inner membrane</keyword>
<feature type="chain" id="PRO_5023506204" description="Phosphatidylserine decarboxylase beta chain" evidence="13">
    <location>
        <begin position="1"/>
        <end position="391"/>
    </location>
</feature>
<dbReference type="InterPro" id="IPR033661">
    <property type="entry name" value="PSD_type1_euk"/>
</dbReference>
<keyword evidence="5 13" id="KW-1133">Transmembrane helix</keyword>
<keyword evidence="4 13" id="KW-0210">Decarboxylase</keyword>
<comment type="cofactor">
    <cofactor evidence="13">
        <name>pyruvate</name>
        <dbReference type="ChEBI" id="CHEBI:15361"/>
    </cofactor>
    <text evidence="13">Binds 1 pyruvoyl group covalently per subunit.</text>
</comment>
<dbReference type="GO" id="GO:0005743">
    <property type="term" value="C:mitochondrial inner membrane"/>
    <property type="evidence" value="ECO:0007669"/>
    <property type="project" value="UniProtKB-SubCell"/>
</dbReference>
<organism evidence="14">
    <name type="scientific">Arion vulgaris</name>
    <dbReference type="NCBI Taxonomy" id="1028688"/>
    <lineage>
        <taxon>Eukaryota</taxon>
        <taxon>Metazoa</taxon>
        <taxon>Spiralia</taxon>
        <taxon>Lophotrochozoa</taxon>
        <taxon>Mollusca</taxon>
        <taxon>Gastropoda</taxon>
        <taxon>Heterobranchia</taxon>
        <taxon>Euthyneura</taxon>
        <taxon>Panpulmonata</taxon>
        <taxon>Eupulmonata</taxon>
        <taxon>Stylommatophora</taxon>
        <taxon>Helicina</taxon>
        <taxon>Arionoidea</taxon>
        <taxon>Arionidae</taxon>
        <taxon>Arion</taxon>
    </lineage>
</organism>
<dbReference type="NCBIfam" id="TIGR00163">
    <property type="entry name" value="PS_decarb"/>
    <property type="match status" value="1"/>
</dbReference>
<accession>A0A0B6ZFD2</accession>
<dbReference type="GO" id="GO:0004609">
    <property type="term" value="F:phosphatidylserine decarboxylase activity"/>
    <property type="evidence" value="ECO:0007669"/>
    <property type="project" value="UniProtKB-UniRule"/>
</dbReference>
<comment type="PTM">
    <text evidence="13">Is synthesized initially as an inactive proenzyme. Formation of the active enzyme involves a self-maturation process in which the active site pyruvoyl group is generated from an internal serine residue via an autocatalytic post-translational modification. Two non-identical subunits are generated from the proenzyme in this reaction, and the pyruvate is formed at the N-terminus of the alpha chain, which is derived from the carboxyl end of the proenzyme. The autoendoproteolytic cleavage occurs by a canonical serine protease mechanism, in which the side chain hydroxyl group of the serine supplies its oxygen atom to form the C-terminus of the beta chain, while the remainder of the serine residue undergoes an oxidative deamination to produce ammonia and the pyruvoyl prosthetic group on the alpha chain. During this reaction, the Ser that is part of the protease active site of the proenzyme becomes the pyruvoyl prosthetic group, which constitutes an essential element of the active site of the mature decarboxylase.</text>
</comment>
<feature type="active site" description="Charge relay system; for autoendoproteolytic cleavage activity" evidence="13">
    <location>
        <position position="285"/>
    </location>
</feature>
<feature type="active site" description="Charge relay system; for autoendoproteolytic cleavage activity" evidence="13">
    <location>
        <position position="207"/>
    </location>
</feature>
<evidence type="ECO:0000256" key="1">
    <source>
        <dbReference type="ARBA" id="ARBA00005189"/>
    </source>
</evidence>
<dbReference type="PANTHER" id="PTHR10067">
    <property type="entry name" value="PHOSPHATIDYLSERINE DECARBOXYLASE"/>
    <property type="match status" value="1"/>
</dbReference>
<keyword evidence="13" id="KW-0496">Mitochondrion</keyword>
<evidence type="ECO:0000256" key="13">
    <source>
        <dbReference type="HAMAP-Rule" id="MF_03208"/>
    </source>
</evidence>
<dbReference type="AlphaFoldDB" id="A0A0B6ZFD2"/>
<feature type="topological domain" description="Mitochondrial matrix" evidence="13">
    <location>
        <begin position="1"/>
        <end position="84"/>
    </location>
</feature>
<dbReference type="Pfam" id="PF02666">
    <property type="entry name" value="PS_Dcarbxylase"/>
    <property type="match status" value="1"/>
</dbReference>
<evidence type="ECO:0000256" key="3">
    <source>
        <dbReference type="ARBA" id="ARBA00022692"/>
    </source>
</evidence>
<keyword evidence="9 13" id="KW-0456">Lyase</keyword>
<protein>
    <recommendedName>
        <fullName evidence="13">Phosphatidylserine decarboxylase proenzyme, mitochondrial</fullName>
        <ecNumber evidence="13">4.1.1.65</ecNumber>
    </recommendedName>
    <component>
        <recommendedName>
            <fullName evidence="13">Phosphatidylserine decarboxylase beta chain</fullName>
        </recommendedName>
    </component>
    <component>
        <recommendedName>
            <fullName evidence="13">Phosphatidylserine decarboxylase alpha chain</fullName>
        </recommendedName>
    </component>
</protein>
<evidence type="ECO:0000256" key="5">
    <source>
        <dbReference type="ARBA" id="ARBA00022989"/>
    </source>
</evidence>
<proteinExistence type="inferred from homology"/>
<feature type="site" description="Cleavage (non-hydrolytic); by autocatalysis" evidence="13">
    <location>
        <begin position="391"/>
        <end position="392"/>
    </location>
</feature>
<keyword evidence="10 13" id="KW-1208">Phospholipid metabolism</keyword>
<dbReference type="UniPathway" id="UPA00558">
    <property type="reaction ID" value="UER00616"/>
</dbReference>
<keyword evidence="3 13" id="KW-0812">Transmembrane</keyword>
<dbReference type="InterPro" id="IPR003817">
    <property type="entry name" value="PS_Dcarbxylase"/>
</dbReference>
<comment type="subcellular location">
    <molecule>Phosphatidylserine decarboxylase alpha chain</molecule>
    <subcellularLocation>
        <location evidence="13">Mitochondrion inner membrane</location>
        <topology evidence="13">Peripheral membrane protein</topology>
        <orientation evidence="13">Intermembrane side</orientation>
    </subcellularLocation>
    <text evidence="13">Anchored to the mitochondrial inner membrane through its interaction with the integral membrane beta chain.</text>
</comment>
<keyword evidence="2 13" id="KW-0444">Lipid biosynthesis</keyword>
<dbReference type="PANTHER" id="PTHR10067:SF6">
    <property type="entry name" value="PHOSPHATIDYLSERINE DECARBOXYLASE PROENZYME, MITOCHONDRIAL"/>
    <property type="match status" value="1"/>
</dbReference>
<keyword evidence="13" id="KW-0865">Zymogen</keyword>
<evidence type="ECO:0000256" key="11">
    <source>
        <dbReference type="ARBA" id="ARBA00023317"/>
    </source>
</evidence>
<dbReference type="GO" id="GO:0006646">
    <property type="term" value="P:phosphatidylethanolamine biosynthetic process"/>
    <property type="evidence" value="ECO:0007669"/>
    <property type="project" value="UniProtKB-UniRule"/>
</dbReference>
<gene>
    <name evidence="14" type="primary">ORF62190</name>
</gene>
<comment type="catalytic activity">
    <reaction evidence="13">
        <text>a 1,2-diacyl-sn-glycero-3-phospho-L-serine + H(+) = a 1,2-diacyl-sn-glycero-3-phosphoethanolamine + CO2</text>
        <dbReference type="Rhea" id="RHEA:20828"/>
        <dbReference type="ChEBI" id="CHEBI:15378"/>
        <dbReference type="ChEBI" id="CHEBI:16526"/>
        <dbReference type="ChEBI" id="CHEBI:57262"/>
        <dbReference type="ChEBI" id="CHEBI:64612"/>
        <dbReference type="EC" id="4.1.1.65"/>
    </reaction>
</comment>
<evidence type="ECO:0000256" key="9">
    <source>
        <dbReference type="ARBA" id="ARBA00023239"/>
    </source>
</evidence>
<sequence length="425" mass="49002">MVTISSALYTYKDLELNHAMLYSSLLVAVILGSMRTTRRATLQLLSFSAGELWGKMWLYSPHRYIWATMRKALPPGVSRILRSTIKTTSKMVIGRSALRKTFGHKLVLKKSLRMHRGRRLNSTISLYRRMPLKTMSRLWGRFNQLELPVFLRKPLLGLYIWMFGCNLQEAEIEDLKLYRNLGEFFRRQLKSHVRPIDVEHDLTSPADGRILHYGQVKQGILEQVKGVTYSLRGFLGPLTWESPGSNLHSNHQSDEDYQSSLSLQPGNQLYHCIIYLAPGDYHRFHSPATWMVEHRRHFPGELLSVNPGVARWLQGLFNFNERAVYTGRWEHGFFSMTAVGATNVGSIKIYSDQELETNTRKKYPEHTYFDKKYSEPVTVQKGDMFGEFNLGSTIVLIFEAPSGFKFNVHEGDKVKYGRPLGTPLY</sequence>
<evidence type="ECO:0000256" key="6">
    <source>
        <dbReference type="ARBA" id="ARBA00023098"/>
    </source>
</evidence>
<dbReference type="GO" id="GO:0016540">
    <property type="term" value="P:protein autoprocessing"/>
    <property type="evidence" value="ECO:0007669"/>
    <property type="project" value="UniProtKB-UniRule"/>
</dbReference>
<dbReference type="InterPro" id="IPR033177">
    <property type="entry name" value="PSD-B"/>
</dbReference>
<keyword evidence="8 13" id="KW-0594">Phospholipid biosynthesis</keyword>
<evidence type="ECO:0000313" key="14">
    <source>
        <dbReference type="EMBL" id="CEK67324.1"/>
    </source>
</evidence>
<comment type="pathway">
    <text evidence="13">Phospholipid metabolism; phosphatidylethanolamine biosynthesis; phosphatidylethanolamine from CDP-diacylglycerol: step 2/2.</text>
</comment>
<comment type="similarity">
    <text evidence="13">Belongs to the phosphatidylserine decarboxylase family. PSD-B subfamily. Eukaryotic type I sub-subfamily.</text>
</comment>
<keyword evidence="7 13" id="KW-0472">Membrane</keyword>
<dbReference type="EMBL" id="HACG01020459">
    <property type="protein sequence ID" value="CEK67324.1"/>
    <property type="molecule type" value="Transcribed_RNA"/>
</dbReference>
<evidence type="ECO:0000256" key="10">
    <source>
        <dbReference type="ARBA" id="ARBA00023264"/>
    </source>
</evidence>
<evidence type="ECO:0000256" key="8">
    <source>
        <dbReference type="ARBA" id="ARBA00023209"/>
    </source>
</evidence>
<keyword evidence="6 13" id="KW-0443">Lipid metabolism</keyword>
<feature type="chain" id="PRO_5023506205" description="Phosphatidylserine decarboxylase alpha chain" evidence="13">
    <location>
        <begin position="392"/>
        <end position="425"/>
    </location>
</feature>
<evidence type="ECO:0000256" key="12">
    <source>
        <dbReference type="ARBA" id="ARBA00045136"/>
    </source>
</evidence>
<evidence type="ECO:0000256" key="4">
    <source>
        <dbReference type="ARBA" id="ARBA00022793"/>
    </source>
</evidence>
<feature type="modified residue" description="Pyruvic acid (Ser); by autocatalysis" evidence="13">
    <location>
        <position position="392"/>
    </location>
</feature>
<comment type="pathway">
    <text evidence="1">Lipid metabolism.</text>
</comment>
<dbReference type="HAMAP" id="MF_03208">
    <property type="entry name" value="PS_decarb_PSD_B_type1_euk"/>
    <property type="match status" value="1"/>
</dbReference>